<dbReference type="PANTHER" id="PTHR10696">
    <property type="entry name" value="GAMMA-BUTYROBETAINE HYDROXYLASE-RELATED"/>
    <property type="match status" value="1"/>
</dbReference>
<dbReference type="Pfam" id="PF02668">
    <property type="entry name" value="TauD"/>
    <property type="match status" value="1"/>
</dbReference>
<evidence type="ECO:0000313" key="5">
    <source>
        <dbReference type="Proteomes" id="UP000038010"/>
    </source>
</evidence>
<gene>
    <name evidence="4" type="ORF">AB675_3003</name>
</gene>
<comment type="caution">
    <text evidence="4">The sequence shown here is derived from an EMBL/GenBank/DDBJ whole genome shotgun (WGS) entry which is preliminary data.</text>
</comment>
<protein>
    <recommendedName>
        <fullName evidence="3">TauD/TfdA-like domain-containing protein</fullName>
    </recommendedName>
</protein>
<evidence type="ECO:0000256" key="1">
    <source>
        <dbReference type="ARBA" id="ARBA00023002"/>
    </source>
</evidence>
<sequence length="379" mass="43100">MIAPVDTPQAWKAKDVEQNSSWIQRLTPEEAQGFNQALDHAKTTGKDLLDMEQSDFPLPDASRAAIERAIDATQGRWGMVLVKGFPTDDWSEADMRIAYWGMSLYMGVGRAQNKASEIINNVRDTGGSYYVKGGRGYNTNVQLDFHQDYSDVVALLCRRTAKSGGTSKVVSSIAMREAMQEKHPELVPVLSDNNFFHSFQGAQDPSQPAYYRCPIFGDVTSYPVHRTNRKDTTAAQRDFPEVPRMTEEQTRAMDILDRLMPSDEYCYSMELERGDLQLLNNFVIWHSRTSFEDFEEPDQKRHLMRLWMATPNSPELPKEFSEFYGDTRAGAVRGGLRGGFISQQFTDYEKRQAEKMGMPYEPFKVMVSQEEMADIVAKG</sequence>
<dbReference type="AlphaFoldDB" id="A0A0N0NJ22"/>
<dbReference type="InterPro" id="IPR050411">
    <property type="entry name" value="AlphaKG_dependent_hydroxylases"/>
</dbReference>
<proteinExistence type="predicted"/>
<dbReference type="SUPFAM" id="SSF51197">
    <property type="entry name" value="Clavaminate synthase-like"/>
    <property type="match status" value="1"/>
</dbReference>
<dbReference type="PANTHER" id="PTHR10696:SF56">
    <property type="entry name" value="TAUD_TFDA-LIKE DOMAIN-CONTAINING PROTEIN"/>
    <property type="match status" value="1"/>
</dbReference>
<evidence type="ECO:0000256" key="2">
    <source>
        <dbReference type="ARBA" id="ARBA00023194"/>
    </source>
</evidence>
<keyword evidence="2" id="KW-0045">Antibiotic biosynthesis</keyword>
<dbReference type="OrthoDB" id="272271at2759"/>
<evidence type="ECO:0000313" key="4">
    <source>
        <dbReference type="EMBL" id="KPI36418.1"/>
    </source>
</evidence>
<dbReference type="RefSeq" id="XP_017996381.1">
    <property type="nucleotide sequence ID" value="XM_018143021.1"/>
</dbReference>
<keyword evidence="5" id="KW-1185">Reference proteome</keyword>
<keyword evidence="1" id="KW-0560">Oxidoreductase</keyword>
<dbReference type="EMBL" id="LFJN01000031">
    <property type="protein sequence ID" value="KPI36418.1"/>
    <property type="molecule type" value="Genomic_DNA"/>
</dbReference>
<accession>A0A0N0NJ22</accession>
<dbReference type="STRING" id="1664694.A0A0N0NJ22"/>
<dbReference type="GO" id="GO:0017000">
    <property type="term" value="P:antibiotic biosynthetic process"/>
    <property type="evidence" value="ECO:0007669"/>
    <property type="project" value="UniProtKB-KW"/>
</dbReference>
<evidence type="ECO:0000259" key="3">
    <source>
        <dbReference type="Pfam" id="PF02668"/>
    </source>
</evidence>
<reference evidence="4 5" key="1">
    <citation type="submission" date="2015-06" db="EMBL/GenBank/DDBJ databases">
        <title>Draft genome of the ant-associated black yeast Phialophora attae CBS 131958.</title>
        <authorList>
            <person name="Moreno L.F."/>
            <person name="Stielow B.J."/>
            <person name="de Hoog S."/>
            <person name="Vicente V.A."/>
            <person name="Weiss V.A."/>
            <person name="de Vries M."/>
            <person name="Cruz L.M."/>
            <person name="Souza E.M."/>
        </authorList>
    </citation>
    <scope>NUCLEOTIDE SEQUENCE [LARGE SCALE GENOMIC DNA]</scope>
    <source>
        <strain evidence="4 5">CBS 131958</strain>
    </source>
</reference>
<dbReference type="InterPro" id="IPR003819">
    <property type="entry name" value="TauD/TfdA-like"/>
</dbReference>
<dbReference type="Gene3D" id="3.60.130.10">
    <property type="entry name" value="Clavaminate synthase-like"/>
    <property type="match status" value="1"/>
</dbReference>
<organism evidence="4 5">
    <name type="scientific">Cyphellophora attinorum</name>
    <dbReference type="NCBI Taxonomy" id="1664694"/>
    <lineage>
        <taxon>Eukaryota</taxon>
        <taxon>Fungi</taxon>
        <taxon>Dikarya</taxon>
        <taxon>Ascomycota</taxon>
        <taxon>Pezizomycotina</taxon>
        <taxon>Eurotiomycetes</taxon>
        <taxon>Chaetothyriomycetidae</taxon>
        <taxon>Chaetothyriales</taxon>
        <taxon>Cyphellophoraceae</taxon>
        <taxon>Cyphellophora</taxon>
    </lineage>
</organism>
<dbReference type="InterPro" id="IPR042098">
    <property type="entry name" value="TauD-like_sf"/>
</dbReference>
<dbReference type="Proteomes" id="UP000038010">
    <property type="component" value="Unassembled WGS sequence"/>
</dbReference>
<feature type="domain" description="TauD/TfdA-like" evidence="3">
    <location>
        <begin position="51"/>
        <end position="307"/>
    </location>
</feature>
<dbReference type="GO" id="GO:0016491">
    <property type="term" value="F:oxidoreductase activity"/>
    <property type="evidence" value="ECO:0007669"/>
    <property type="project" value="UniProtKB-KW"/>
</dbReference>
<name>A0A0N0NJ22_9EURO</name>
<dbReference type="VEuPathDB" id="FungiDB:AB675_3003"/>
<dbReference type="GeneID" id="28734901"/>